<sequence length="83" mass="9441">MGIVAEKIRCRCGTPMQEIVKDISWSDSNGNKYTIRNVPTLCCNKIGCYEEYTSSGVQINVSILADEMRKGTLPRTVEYEERF</sequence>
<evidence type="ECO:0000313" key="2">
    <source>
        <dbReference type="EMBL" id="QUO42076.1"/>
    </source>
</evidence>
<dbReference type="EMBL" id="CP066308">
    <property type="protein sequence ID" value="QQE74991.1"/>
    <property type="molecule type" value="Genomic_DNA"/>
</dbReference>
<gene>
    <name evidence="1" type="ORF">JD108_03320</name>
    <name evidence="2" type="ORF">KDJ56_03325</name>
</gene>
<evidence type="ECO:0000313" key="4">
    <source>
        <dbReference type="Proteomes" id="UP000677234"/>
    </source>
</evidence>
<keyword evidence="4" id="KW-1185">Reference proteome</keyword>
<dbReference type="Proteomes" id="UP000595847">
    <property type="component" value="Chromosome"/>
</dbReference>
<dbReference type="RefSeq" id="WP_198828555.1">
    <property type="nucleotide sequence ID" value="NZ_CP066308.1"/>
</dbReference>
<dbReference type="EMBL" id="CP073708">
    <property type="protein sequence ID" value="QUO42076.1"/>
    <property type="molecule type" value="Genomic_DNA"/>
</dbReference>
<proteinExistence type="predicted"/>
<evidence type="ECO:0008006" key="5">
    <source>
        <dbReference type="Google" id="ProtNLM"/>
    </source>
</evidence>
<name>A0A7T5ELZ2_9BACL</name>
<reference evidence="1 3" key="1">
    <citation type="submission" date="2020-12" db="EMBL/GenBank/DDBJ databases">
        <title>strain FJAT-54423T represents a novel species of the genus Brevibacillus.</title>
        <authorList>
            <person name="Tang R."/>
        </authorList>
    </citation>
    <scope>NUCLEOTIDE SEQUENCE [LARGE SCALE GENOMIC DNA]</scope>
    <source>
        <strain evidence="1 3">FJAT-54423</strain>
    </source>
</reference>
<protein>
    <recommendedName>
        <fullName evidence="5">YgiT-type zinc finger protein</fullName>
    </recommendedName>
</protein>
<organism evidence="1 3">
    <name type="scientific">Brevibacillus composti</name>
    <dbReference type="NCBI Taxonomy" id="2796470"/>
    <lineage>
        <taxon>Bacteria</taxon>
        <taxon>Bacillati</taxon>
        <taxon>Bacillota</taxon>
        <taxon>Bacilli</taxon>
        <taxon>Bacillales</taxon>
        <taxon>Paenibacillaceae</taxon>
        <taxon>Brevibacillus</taxon>
    </lineage>
</organism>
<dbReference type="AlphaFoldDB" id="A0A7T5ELZ2"/>
<accession>A0A7T5ELZ2</accession>
<dbReference type="Proteomes" id="UP000677234">
    <property type="component" value="Chromosome"/>
</dbReference>
<reference evidence="2" key="2">
    <citation type="submission" date="2021-04" db="EMBL/GenBank/DDBJ databases">
        <title>Brevibacillus composti FJAT-54423, complete genome.</title>
        <authorList>
            <person name="Tang R."/>
        </authorList>
    </citation>
    <scope>NUCLEOTIDE SEQUENCE</scope>
    <source>
        <strain evidence="2">FJAT-54424</strain>
    </source>
</reference>
<dbReference type="KEGG" id="bcop:JD108_03320"/>
<evidence type="ECO:0000313" key="1">
    <source>
        <dbReference type="EMBL" id="QQE74991.1"/>
    </source>
</evidence>
<evidence type="ECO:0000313" key="3">
    <source>
        <dbReference type="Proteomes" id="UP000595847"/>
    </source>
</evidence>